<feature type="region of interest" description="Disordered" evidence="1">
    <location>
        <begin position="183"/>
        <end position="238"/>
    </location>
</feature>
<evidence type="ECO:0000313" key="3">
    <source>
        <dbReference type="Proteomes" id="UP001058974"/>
    </source>
</evidence>
<evidence type="ECO:0000313" key="2">
    <source>
        <dbReference type="EMBL" id="KAI5430947.1"/>
    </source>
</evidence>
<dbReference type="Proteomes" id="UP001058974">
    <property type="component" value="Chromosome 3"/>
</dbReference>
<gene>
    <name evidence="2" type="ORF">KIW84_035189</name>
</gene>
<protein>
    <submittedName>
        <fullName evidence="2">Uncharacterized protein</fullName>
    </submittedName>
</protein>
<proteinExistence type="predicted"/>
<reference evidence="2 3" key="1">
    <citation type="journal article" date="2022" name="Nat. Genet.">
        <title>Improved pea reference genome and pan-genome highlight genomic features and evolutionary characteristics.</title>
        <authorList>
            <person name="Yang T."/>
            <person name="Liu R."/>
            <person name="Luo Y."/>
            <person name="Hu S."/>
            <person name="Wang D."/>
            <person name="Wang C."/>
            <person name="Pandey M.K."/>
            <person name="Ge S."/>
            <person name="Xu Q."/>
            <person name="Li N."/>
            <person name="Li G."/>
            <person name="Huang Y."/>
            <person name="Saxena R.K."/>
            <person name="Ji Y."/>
            <person name="Li M."/>
            <person name="Yan X."/>
            <person name="He Y."/>
            <person name="Liu Y."/>
            <person name="Wang X."/>
            <person name="Xiang C."/>
            <person name="Varshney R.K."/>
            <person name="Ding H."/>
            <person name="Gao S."/>
            <person name="Zong X."/>
        </authorList>
    </citation>
    <scope>NUCLEOTIDE SEQUENCE [LARGE SCALE GENOMIC DNA]</scope>
    <source>
        <strain evidence="2 3">cv. Zhongwan 6</strain>
    </source>
</reference>
<dbReference type="AlphaFoldDB" id="A0A9D4Y243"/>
<organism evidence="2 3">
    <name type="scientific">Pisum sativum</name>
    <name type="common">Garden pea</name>
    <name type="synonym">Lathyrus oleraceus</name>
    <dbReference type="NCBI Taxonomy" id="3888"/>
    <lineage>
        <taxon>Eukaryota</taxon>
        <taxon>Viridiplantae</taxon>
        <taxon>Streptophyta</taxon>
        <taxon>Embryophyta</taxon>
        <taxon>Tracheophyta</taxon>
        <taxon>Spermatophyta</taxon>
        <taxon>Magnoliopsida</taxon>
        <taxon>eudicotyledons</taxon>
        <taxon>Gunneridae</taxon>
        <taxon>Pentapetalae</taxon>
        <taxon>rosids</taxon>
        <taxon>fabids</taxon>
        <taxon>Fabales</taxon>
        <taxon>Fabaceae</taxon>
        <taxon>Papilionoideae</taxon>
        <taxon>50 kb inversion clade</taxon>
        <taxon>NPAAA clade</taxon>
        <taxon>Hologalegina</taxon>
        <taxon>IRL clade</taxon>
        <taxon>Fabeae</taxon>
        <taxon>Lathyrus</taxon>
    </lineage>
</organism>
<sequence length="238" mass="26576">MHVPTKTSGSSFPTVRANKLLQMINPTDLVLDVSPLSTVNPPPQNKFMSYMAKNVKTLSKSSEPILPSKDKTVVEEESRSKGSKIRKPSMHVDGTENPTKTKRSAIDKELRSLDNDSSEKDEESIPQHADRERISKKKVDLVVNVEELTYDEEPLTNIVTPSVTKRLQRRKGKAVVFEDSPSREVKRKYGGLKGTSSRRSIGKSHIGPTRSWIKVDTPTGKRKFVSSSESGFDVKKDV</sequence>
<evidence type="ECO:0000256" key="1">
    <source>
        <dbReference type="SAM" id="MobiDB-lite"/>
    </source>
</evidence>
<accession>A0A9D4Y243</accession>
<feature type="compositionally biased region" description="Basic and acidic residues" evidence="1">
    <location>
        <begin position="104"/>
        <end position="136"/>
    </location>
</feature>
<name>A0A9D4Y243_PEA</name>
<dbReference type="Gramene" id="Psat03G0518900-T1">
    <property type="protein sequence ID" value="KAI5430947.1"/>
    <property type="gene ID" value="KIW84_035189"/>
</dbReference>
<comment type="caution">
    <text evidence="2">The sequence shown here is derived from an EMBL/GenBank/DDBJ whole genome shotgun (WGS) entry which is preliminary data.</text>
</comment>
<feature type="compositionally biased region" description="Basic and acidic residues" evidence="1">
    <location>
        <begin position="68"/>
        <end position="80"/>
    </location>
</feature>
<dbReference type="EMBL" id="JAMSHJ010000003">
    <property type="protein sequence ID" value="KAI5430947.1"/>
    <property type="molecule type" value="Genomic_DNA"/>
</dbReference>
<feature type="region of interest" description="Disordered" evidence="1">
    <location>
        <begin position="57"/>
        <end position="136"/>
    </location>
</feature>
<keyword evidence="3" id="KW-1185">Reference proteome</keyword>